<reference evidence="1" key="1">
    <citation type="journal article" date="2019" name="Sci. Rep.">
        <title>Draft genome of Tanacetum cinerariifolium, the natural source of mosquito coil.</title>
        <authorList>
            <person name="Yamashiro T."/>
            <person name="Shiraishi A."/>
            <person name="Satake H."/>
            <person name="Nakayama K."/>
        </authorList>
    </citation>
    <scope>NUCLEOTIDE SEQUENCE</scope>
</reference>
<dbReference type="Pfam" id="PF14223">
    <property type="entry name" value="Retrotran_gag_2"/>
    <property type="match status" value="1"/>
</dbReference>
<dbReference type="EMBL" id="BKCJ010000371">
    <property type="protein sequence ID" value="GEU32591.1"/>
    <property type="molecule type" value="Genomic_DNA"/>
</dbReference>
<proteinExistence type="predicted"/>
<evidence type="ECO:0008006" key="2">
    <source>
        <dbReference type="Google" id="ProtNLM"/>
    </source>
</evidence>
<sequence length="354" mass="40591">MDYLIFQKLMDEYDSEVKKVNRGPRKPVGLSTVRRSSCVTDKPPRAYKEMAAAAQNINNATIKSRRNLLPIGPALDPKTADPDTIDKYYETVNLEQEVACLMLLDEVKQKLFETVKAIYACKQEDGQSVSSYLLKMKSYLDTLERLGYVMSNELGVSLILNSINKKYDQFVQNYNMHSMRKTLAELHVMLKLHEKGIPKKAKTLVVLAIREGKIQKDKKKQQGAKGYTLESAARILNMVPTKKVERTPYEIWHGKAPKLSYLRVWGCYPKETMGYYFYYPLENKIFVARNDEFFENNLIVQEASGSHELLKLSGSGEGLELIQEEDTQPSENTSEEHKDVYVWYSQAVILCVEV</sequence>
<name>A0A6L2J6R7_TANCI</name>
<evidence type="ECO:0000313" key="1">
    <source>
        <dbReference type="EMBL" id="GEU32591.1"/>
    </source>
</evidence>
<dbReference type="AlphaFoldDB" id="A0A6L2J6R7"/>
<protein>
    <recommendedName>
        <fullName evidence="2">Zinc finger, CCHC-type</fullName>
    </recommendedName>
</protein>
<comment type="caution">
    <text evidence="1">The sequence shown here is derived from an EMBL/GenBank/DDBJ whole genome shotgun (WGS) entry which is preliminary data.</text>
</comment>
<organism evidence="1">
    <name type="scientific">Tanacetum cinerariifolium</name>
    <name type="common">Dalmatian daisy</name>
    <name type="synonym">Chrysanthemum cinerariifolium</name>
    <dbReference type="NCBI Taxonomy" id="118510"/>
    <lineage>
        <taxon>Eukaryota</taxon>
        <taxon>Viridiplantae</taxon>
        <taxon>Streptophyta</taxon>
        <taxon>Embryophyta</taxon>
        <taxon>Tracheophyta</taxon>
        <taxon>Spermatophyta</taxon>
        <taxon>Magnoliopsida</taxon>
        <taxon>eudicotyledons</taxon>
        <taxon>Gunneridae</taxon>
        <taxon>Pentapetalae</taxon>
        <taxon>asterids</taxon>
        <taxon>campanulids</taxon>
        <taxon>Asterales</taxon>
        <taxon>Asteraceae</taxon>
        <taxon>Asteroideae</taxon>
        <taxon>Anthemideae</taxon>
        <taxon>Anthemidinae</taxon>
        <taxon>Tanacetum</taxon>
    </lineage>
</organism>
<accession>A0A6L2J6R7</accession>
<gene>
    <name evidence="1" type="ORF">Tci_004569</name>
</gene>